<name>A0A9P0FEK5_BRAAE</name>
<dbReference type="CDD" id="cd22677">
    <property type="entry name" value="FHA_Kanadaptin"/>
    <property type="match status" value="1"/>
</dbReference>
<sequence>MENKEEIDETEEKPSEPFKKPILIGKVGRLPKKITEKHEITNVPEINEEITEKLEPSSELVVKTPAEQINENNIPIPYKEPSWSGLPTDVQSDYKFEILKNGIIIETVNLMEKPYWVMGRLGTCDILMQHPTISRFHAVIQYKSTASDKEGVGFYIYDLGSTHGTFLNKNKLKPRVYVRIQVGHMLKLGCSTRTFILTGPDNDAEKESELTVTELKLKRAEELKRRAEEEREAALKAEMEEAIRRKKEEERGVDWGLGEDAEEESELTENPYAQTNNEELYLDDPKKALRGFFEREGLDLEYSCEEQGMGQFLCKVELPVDDDMGRPIFAEVLHKGKKKEAVIQCALEACRILDRHGVLRQAVHESRKRKAKNWEDNDYYDSDDDTFLDRTGAIEKKREMRMNAKAQPKAETYDSLLEKEKTLSKSISDLESQLHSAHAALKKQEDINSDADSLDSFMQELKQSKPDKQAINKLKTELTKLKGEHANVIRLANIAKPASLPPLVPQYTFGPSTSKDAAKTLPMFGKRKKIKVQLPAKPTTAQSMECEDGEEEEETESEPTSTKSAEPTTTKTAEPTAAPVTEAVSSTESVGGASNVSVADSDSVNSDMSSDDENADSTPCTMHNKMTFRKFEMLLKKGLPPFAGSFIPELDKYQGQFTKILDKLKKLAANEDRMHADWKMLAAKKRKVMKLISDLDTEPNDKLEHKVSSELNRILSELNAMTEQKYKVIGQVKQMGNDIKIMSEAINNDYKKYRLSKQQEQPSSSKDSDNSAGSSNKEDKHETDDKKKKKNQRRIHQRQERAEIEKQKGYEEDASRDDYSMWVPPENQSGDGRTSLNDRLGY</sequence>
<dbReference type="InterPro" id="IPR050923">
    <property type="entry name" value="Cell_Proc_Reg/RNA_Proc"/>
</dbReference>
<dbReference type="CDD" id="cd19856">
    <property type="entry name" value="DSRM_Kanadaptin"/>
    <property type="match status" value="1"/>
</dbReference>
<feature type="compositionally biased region" description="Low complexity" evidence="2">
    <location>
        <begin position="593"/>
        <end position="608"/>
    </location>
</feature>
<feature type="compositionally biased region" description="Acidic residues" evidence="2">
    <location>
        <begin position="257"/>
        <end position="267"/>
    </location>
</feature>
<proteinExistence type="predicted"/>
<keyword evidence="5" id="KW-1185">Reference proteome</keyword>
<feature type="region of interest" description="Disordered" evidence="2">
    <location>
        <begin position="753"/>
        <end position="842"/>
    </location>
</feature>
<evidence type="ECO:0000256" key="2">
    <source>
        <dbReference type="SAM" id="MobiDB-lite"/>
    </source>
</evidence>
<feature type="coiled-coil region" evidence="1">
    <location>
        <begin position="210"/>
        <end position="252"/>
    </location>
</feature>
<accession>A0A9P0FEK5</accession>
<dbReference type="Gene3D" id="2.60.200.20">
    <property type="match status" value="1"/>
</dbReference>
<protein>
    <recommendedName>
        <fullName evidence="3">FHA domain-containing protein</fullName>
    </recommendedName>
</protein>
<feature type="region of interest" description="Disordered" evidence="2">
    <location>
        <begin position="532"/>
        <end position="621"/>
    </location>
</feature>
<dbReference type="InterPro" id="IPR000253">
    <property type="entry name" value="FHA_dom"/>
</dbReference>
<organism evidence="4 5">
    <name type="scientific">Brassicogethes aeneus</name>
    <name type="common">Rape pollen beetle</name>
    <name type="synonym">Meligethes aeneus</name>
    <dbReference type="NCBI Taxonomy" id="1431903"/>
    <lineage>
        <taxon>Eukaryota</taxon>
        <taxon>Metazoa</taxon>
        <taxon>Ecdysozoa</taxon>
        <taxon>Arthropoda</taxon>
        <taxon>Hexapoda</taxon>
        <taxon>Insecta</taxon>
        <taxon>Pterygota</taxon>
        <taxon>Neoptera</taxon>
        <taxon>Endopterygota</taxon>
        <taxon>Coleoptera</taxon>
        <taxon>Polyphaga</taxon>
        <taxon>Cucujiformia</taxon>
        <taxon>Nitidulidae</taxon>
        <taxon>Meligethinae</taxon>
        <taxon>Brassicogethes</taxon>
    </lineage>
</organism>
<gene>
    <name evidence="4" type="ORF">MELIAE_LOCUS5008</name>
</gene>
<dbReference type="PROSITE" id="PS50006">
    <property type="entry name" value="FHA_DOMAIN"/>
    <property type="match status" value="1"/>
</dbReference>
<dbReference type="SMART" id="SM00240">
    <property type="entry name" value="FHA"/>
    <property type="match status" value="1"/>
</dbReference>
<feature type="compositionally biased region" description="Basic and acidic residues" evidence="2">
    <location>
        <begin position="776"/>
        <end position="786"/>
    </location>
</feature>
<dbReference type="InterPro" id="IPR008984">
    <property type="entry name" value="SMAD_FHA_dom_sf"/>
</dbReference>
<keyword evidence="1" id="KW-0175">Coiled coil</keyword>
<dbReference type="Proteomes" id="UP001154078">
    <property type="component" value="Chromosome 3"/>
</dbReference>
<evidence type="ECO:0000256" key="1">
    <source>
        <dbReference type="SAM" id="Coils"/>
    </source>
</evidence>
<feature type="compositionally biased region" description="Acidic residues" evidence="2">
    <location>
        <begin position="545"/>
        <end position="557"/>
    </location>
</feature>
<feature type="compositionally biased region" description="Low complexity" evidence="2">
    <location>
        <begin position="558"/>
        <end position="584"/>
    </location>
</feature>
<dbReference type="AlphaFoldDB" id="A0A9P0FEK5"/>
<feature type="domain" description="FHA" evidence="3">
    <location>
        <begin position="116"/>
        <end position="172"/>
    </location>
</feature>
<dbReference type="SUPFAM" id="SSF49879">
    <property type="entry name" value="SMAD/FHA domain"/>
    <property type="match status" value="1"/>
</dbReference>
<dbReference type="Pfam" id="PF00498">
    <property type="entry name" value="FHA"/>
    <property type="match status" value="1"/>
</dbReference>
<feature type="region of interest" description="Disordered" evidence="2">
    <location>
        <begin position="256"/>
        <end position="275"/>
    </location>
</feature>
<feature type="compositionally biased region" description="Basic and acidic residues" evidence="2">
    <location>
        <begin position="797"/>
        <end position="819"/>
    </location>
</feature>
<feature type="coiled-coil region" evidence="1">
    <location>
        <begin position="413"/>
        <end position="447"/>
    </location>
</feature>
<dbReference type="OrthoDB" id="433755at2759"/>
<evidence type="ECO:0000313" key="4">
    <source>
        <dbReference type="EMBL" id="CAH0552875.1"/>
    </source>
</evidence>
<evidence type="ECO:0000259" key="3">
    <source>
        <dbReference type="PROSITE" id="PS50006"/>
    </source>
</evidence>
<evidence type="ECO:0000313" key="5">
    <source>
        <dbReference type="Proteomes" id="UP001154078"/>
    </source>
</evidence>
<feature type="compositionally biased region" description="Polar residues" evidence="2">
    <location>
        <begin position="826"/>
        <end position="842"/>
    </location>
</feature>
<dbReference type="EMBL" id="OV121134">
    <property type="protein sequence ID" value="CAH0552875.1"/>
    <property type="molecule type" value="Genomic_DNA"/>
</dbReference>
<dbReference type="PANTHER" id="PTHR23308">
    <property type="entry name" value="NUCLEAR INHIBITOR OF PROTEIN PHOSPHATASE-1"/>
    <property type="match status" value="1"/>
</dbReference>
<feature type="compositionally biased region" description="Basic residues" evidence="2">
    <location>
        <begin position="787"/>
        <end position="796"/>
    </location>
</feature>
<reference evidence="4" key="1">
    <citation type="submission" date="2021-12" db="EMBL/GenBank/DDBJ databases">
        <authorList>
            <person name="King R."/>
        </authorList>
    </citation>
    <scope>NUCLEOTIDE SEQUENCE</scope>
</reference>